<proteinExistence type="predicted"/>
<organism evidence="2 3">
    <name type="scientific">Byssothecium circinans</name>
    <dbReference type="NCBI Taxonomy" id="147558"/>
    <lineage>
        <taxon>Eukaryota</taxon>
        <taxon>Fungi</taxon>
        <taxon>Dikarya</taxon>
        <taxon>Ascomycota</taxon>
        <taxon>Pezizomycotina</taxon>
        <taxon>Dothideomycetes</taxon>
        <taxon>Pleosporomycetidae</taxon>
        <taxon>Pleosporales</taxon>
        <taxon>Massarineae</taxon>
        <taxon>Massarinaceae</taxon>
        <taxon>Byssothecium</taxon>
    </lineage>
</organism>
<evidence type="ECO:0000313" key="3">
    <source>
        <dbReference type="Proteomes" id="UP000800035"/>
    </source>
</evidence>
<dbReference type="OrthoDB" id="5138418at2759"/>
<evidence type="ECO:0000256" key="1">
    <source>
        <dbReference type="SAM" id="MobiDB-lite"/>
    </source>
</evidence>
<protein>
    <submittedName>
        <fullName evidence="2">Uncharacterized protein</fullName>
    </submittedName>
</protein>
<gene>
    <name evidence="2" type="ORF">CC80DRAFT_488898</name>
</gene>
<evidence type="ECO:0000313" key="2">
    <source>
        <dbReference type="EMBL" id="KAF1960599.1"/>
    </source>
</evidence>
<sequence length="412" mass="45910">MPGLFTPNRSNTPMGSRPYLFEPAPRFALAGEPTGRQVTDSNPHETRKRNHADTTFEPPSTSFTFTSNSCADSLSYSRSTDVRSPPPLANERYELAGGMDRSAGRISRHYGDYDDYFNLEKQRGMCLSPASPYNGVQQQVQVEETQSTPNGSKPWVLNQLMSLVGGVAGKLVQFCAVPFRGFQAGGGQAYTFNANGDVAAKLFMDELPDPVQQPPPGHLQEEDYGVQSIESIDSERPRMAKRLRTGDSWVVVEQDGSADSRPTTPRLTERRIPGHTRSPSQIPRPISRTSATTPTRKRPSLIPVSRRTTFDRKSLQGAVLVNQSQGHARAYSRDSYGSPVMFENKTTKKSPLPAESQRLINKVRRENFEDDARMRRMSTQMSAMLREARQALGSKFEVDEYMDDGSDGEEQF</sequence>
<dbReference type="Proteomes" id="UP000800035">
    <property type="component" value="Unassembled WGS sequence"/>
</dbReference>
<keyword evidence="3" id="KW-1185">Reference proteome</keyword>
<dbReference type="AlphaFoldDB" id="A0A6A5U9D2"/>
<feature type="compositionally biased region" description="Polar residues" evidence="1">
    <location>
        <begin position="277"/>
        <end position="294"/>
    </location>
</feature>
<name>A0A6A5U9D2_9PLEO</name>
<reference evidence="2" key="1">
    <citation type="journal article" date="2020" name="Stud. Mycol.">
        <title>101 Dothideomycetes genomes: a test case for predicting lifestyles and emergence of pathogens.</title>
        <authorList>
            <person name="Haridas S."/>
            <person name="Albert R."/>
            <person name="Binder M."/>
            <person name="Bloem J."/>
            <person name="Labutti K."/>
            <person name="Salamov A."/>
            <person name="Andreopoulos B."/>
            <person name="Baker S."/>
            <person name="Barry K."/>
            <person name="Bills G."/>
            <person name="Bluhm B."/>
            <person name="Cannon C."/>
            <person name="Castanera R."/>
            <person name="Culley D."/>
            <person name="Daum C."/>
            <person name="Ezra D."/>
            <person name="Gonzalez J."/>
            <person name="Henrissat B."/>
            <person name="Kuo A."/>
            <person name="Liang C."/>
            <person name="Lipzen A."/>
            <person name="Lutzoni F."/>
            <person name="Magnuson J."/>
            <person name="Mondo S."/>
            <person name="Nolan M."/>
            <person name="Ohm R."/>
            <person name="Pangilinan J."/>
            <person name="Park H.-J."/>
            <person name="Ramirez L."/>
            <person name="Alfaro M."/>
            <person name="Sun H."/>
            <person name="Tritt A."/>
            <person name="Yoshinaga Y."/>
            <person name="Zwiers L.-H."/>
            <person name="Turgeon B."/>
            <person name="Goodwin S."/>
            <person name="Spatafora J."/>
            <person name="Crous P."/>
            <person name="Grigoriev I."/>
        </authorList>
    </citation>
    <scope>NUCLEOTIDE SEQUENCE</scope>
    <source>
        <strain evidence="2">CBS 675.92</strain>
    </source>
</reference>
<feature type="compositionally biased region" description="Low complexity" evidence="1">
    <location>
        <begin position="55"/>
        <end position="64"/>
    </location>
</feature>
<dbReference type="EMBL" id="ML976982">
    <property type="protein sequence ID" value="KAF1960599.1"/>
    <property type="molecule type" value="Genomic_DNA"/>
</dbReference>
<accession>A0A6A5U9D2</accession>
<feature type="region of interest" description="Disordered" evidence="1">
    <location>
        <begin position="253"/>
        <end position="300"/>
    </location>
</feature>
<feature type="region of interest" description="Disordered" evidence="1">
    <location>
        <begin position="1"/>
        <end position="64"/>
    </location>
</feature>